<proteinExistence type="predicted"/>
<dbReference type="Gene3D" id="3.80.10.10">
    <property type="entry name" value="Ribonuclease Inhibitor"/>
    <property type="match status" value="1"/>
</dbReference>
<dbReference type="OrthoDB" id="3219396at2759"/>
<dbReference type="EMBL" id="JAEPRB010000070">
    <property type="protein sequence ID" value="KAG2223025.1"/>
    <property type="molecule type" value="Genomic_DNA"/>
</dbReference>
<comment type="caution">
    <text evidence="1">The sequence shown here is derived from an EMBL/GenBank/DDBJ whole genome shotgun (WGS) entry which is preliminary data.</text>
</comment>
<name>A0A8H7VJN8_9FUNG</name>
<keyword evidence="2" id="KW-1185">Reference proteome</keyword>
<accession>A0A8H7VJN8</accession>
<reference evidence="1 2" key="1">
    <citation type="submission" date="2020-12" db="EMBL/GenBank/DDBJ databases">
        <title>Metabolic potential, ecology and presence of endohyphal bacteria is reflected in genomic diversity of Mucoromycotina.</title>
        <authorList>
            <person name="Muszewska A."/>
            <person name="Okrasinska A."/>
            <person name="Steczkiewicz K."/>
            <person name="Drgas O."/>
            <person name="Orlowska M."/>
            <person name="Perlinska-Lenart U."/>
            <person name="Aleksandrzak-Piekarczyk T."/>
            <person name="Szatraj K."/>
            <person name="Zielenkiewicz U."/>
            <person name="Pilsyk S."/>
            <person name="Malc E."/>
            <person name="Mieczkowski P."/>
            <person name="Kruszewska J.S."/>
            <person name="Biernat P."/>
            <person name="Pawlowska J."/>
        </authorList>
    </citation>
    <scope>NUCLEOTIDE SEQUENCE [LARGE SCALE GENOMIC DNA]</scope>
    <source>
        <strain evidence="1 2">CBS 142.35</strain>
    </source>
</reference>
<sequence>MSFLPFVGISATYSRLLTQQEDNNNNNRKGLKTLEFIPKCQSYDYEEKDPKIDEMMARITQKNHSTLKSLIFELDSFAMTDVKSLQVLAELGAPNLTKLVLRQNNHLCRLTPAVLADLIKASPNLHTVELSGTNFWDDTVLEALGDLLNLRQFSMYLDNHGMTMEPTPPKDDQGIISIKAMQKLLAKAKKLTYFGFGAAERQGESFYVIDRTLTYAQKRSGESPHRNARYPRHLPRDLLSQVAQTIATSCPNIKEFYPIAY</sequence>
<dbReference type="AlphaFoldDB" id="A0A8H7VJN8"/>
<evidence type="ECO:0000313" key="1">
    <source>
        <dbReference type="EMBL" id="KAG2223025.1"/>
    </source>
</evidence>
<organism evidence="1 2">
    <name type="scientific">Circinella minor</name>
    <dbReference type="NCBI Taxonomy" id="1195481"/>
    <lineage>
        <taxon>Eukaryota</taxon>
        <taxon>Fungi</taxon>
        <taxon>Fungi incertae sedis</taxon>
        <taxon>Mucoromycota</taxon>
        <taxon>Mucoromycotina</taxon>
        <taxon>Mucoromycetes</taxon>
        <taxon>Mucorales</taxon>
        <taxon>Lichtheimiaceae</taxon>
        <taxon>Circinella</taxon>
    </lineage>
</organism>
<dbReference type="Proteomes" id="UP000646827">
    <property type="component" value="Unassembled WGS sequence"/>
</dbReference>
<evidence type="ECO:0000313" key="2">
    <source>
        <dbReference type="Proteomes" id="UP000646827"/>
    </source>
</evidence>
<protein>
    <submittedName>
        <fullName evidence="1">Uncharacterized protein</fullName>
    </submittedName>
</protein>
<dbReference type="SUPFAM" id="SSF52047">
    <property type="entry name" value="RNI-like"/>
    <property type="match status" value="1"/>
</dbReference>
<gene>
    <name evidence="1" type="ORF">INT45_012324</name>
</gene>
<dbReference type="InterPro" id="IPR032675">
    <property type="entry name" value="LRR_dom_sf"/>
</dbReference>